<dbReference type="Proteomes" id="UP000823388">
    <property type="component" value="Chromosome 7K"/>
</dbReference>
<protein>
    <submittedName>
        <fullName evidence="2">Uncharacterized protein</fullName>
    </submittedName>
</protein>
<comment type="caution">
    <text evidence="2">The sequence shown here is derived from an EMBL/GenBank/DDBJ whole genome shotgun (WGS) entry which is preliminary data.</text>
</comment>
<reference evidence="2" key="1">
    <citation type="submission" date="2020-05" db="EMBL/GenBank/DDBJ databases">
        <title>WGS assembly of Panicum virgatum.</title>
        <authorList>
            <person name="Lovell J.T."/>
            <person name="Jenkins J."/>
            <person name="Shu S."/>
            <person name="Juenger T.E."/>
            <person name="Schmutz J."/>
        </authorList>
    </citation>
    <scope>NUCLEOTIDE SEQUENCE</scope>
    <source>
        <strain evidence="2">AP13</strain>
    </source>
</reference>
<name>A0A8T0QNP3_PANVG</name>
<evidence type="ECO:0000313" key="2">
    <source>
        <dbReference type="EMBL" id="KAG2573024.1"/>
    </source>
</evidence>
<keyword evidence="3" id="KW-1185">Reference proteome</keyword>
<evidence type="ECO:0000313" key="3">
    <source>
        <dbReference type="Proteomes" id="UP000823388"/>
    </source>
</evidence>
<organism evidence="2 3">
    <name type="scientific">Panicum virgatum</name>
    <name type="common">Blackwell switchgrass</name>
    <dbReference type="NCBI Taxonomy" id="38727"/>
    <lineage>
        <taxon>Eukaryota</taxon>
        <taxon>Viridiplantae</taxon>
        <taxon>Streptophyta</taxon>
        <taxon>Embryophyta</taxon>
        <taxon>Tracheophyta</taxon>
        <taxon>Spermatophyta</taxon>
        <taxon>Magnoliopsida</taxon>
        <taxon>Liliopsida</taxon>
        <taxon>Poales</taxon>
        <taxon>Poaceae</taxon>
        <taxon>PACMAD clade</taxon>
        <taxon>Panicoideae</taxon>
        <taxon>Panicodae</taxon>
        <taxon>Paniceae</taxon>
        <taxon>Panicinae</taxon>
        <taxon>Panicum</taxon>
        <taxon>Panicum sect. Hiantes</taxon>
    </lineage>
</organism>
<sequence length="214" mass="23251">MGAREEVTARVNRCIELGALSSAYRKRFFQLLLGDRSRETEAGKIGGKLLPGSMAIPVASATRPGGKESERGAWRRRGGATRRATSHRETTERCAPLLPARARAASGVVCLSRRGGVVRTQETTRPAGGGDEAGRWRGFRVMQGFKDGSRGAGAGTFGDQGRGDAIYMQYSSGGRASRVRESPRLRYLGLGGRAAACRRIDFQEYYIIIMLSFF</sequence>
<proteinExistence type="predicted"/>
<dbReference type="EMBL" id="CM029049">
    <property type="protein sequence ID" value="KAG2573024.1"/>
    <property type="molecule type" value="Genomic_DNA"/>
</dbReference>
<evidence type="ECO:0000256" key="1">
    <source>
        <dbReference type="SAM" id="MobiDB-lite"/>
    </source>
</evidence>
<dbReference type="AlphaFoldDB" id="A0A8T0QNP3"/>
<feature type="region of interest" description="Disordered" evidence="1">
    <location>
        <begin position="56"/>
        <end position="91"/>
    </location>
</feature>
<accession>A0A8T0QNP3</accession>
<gene>
    <name evidence="2" type="ORF">PVAP13_7KG220555</name>
</gene>